<gene>
    <name evidence="2" type="ORF">D7X96_36385</name>
</gene>
<dbReference type="Pfam" id="PF08695">
    <property type="entry name" value="Coa1"/>
    <property type="match status" value="1"/>
</dbReference>
<dbReference type="AlphaFoldDB" id="A0A3A8PV44"/>
<keyword evidence="1" id="KW-0812">Transmembrane</keyword>
<dbReference type="Proteomes" id="UP000282656">
    <property type="component" value="Unassembled WGS sequence"/>
</dbReference>
<keyword evidence="1" id="KW-1133">Transmembrane helix</keyword>
<dbReference type="OrthoDB" id="5521478at2"/>
<organism evidence="2 3">
    <name type="scientific">Corallococcus interemptor</name>
    <dbReference type="NCBI Taxonomy" id="2316720"/>
    <lineage>
        <taxon>Bacteria</taxon>
        <taxon>Pseudomonadati</taxon>
        <taxon>Myxococcota</taxon>
        <taxon>Myxococcia</taxon>
        <taxon>Myxococcales</taxon>
        <taxon>Cystobacterineae</taxon>
        <taxon>Myxococcaceae</taxon>
        <taxon>Corallococcus</taxon>
    </lineage>
</organism>
<dbReference type="EMBL" id="RAWM01000183">
    <property type="protein sequence ID" value="RKH58771.1"/>
    <property type="molecule type" value="Genomic_DNA"/>
</dbReference>
<comment type="caution">
    <text evidence="2">The sequence shown here is derived from an EMBL/GenBank/DDBJ whole genome shotgun (WGS) entry which is preliminary data.</text>
</comment>
<accession>A0A3A8PV44</accession>
<reference evidence="3" key="1">
    <citation type="submission" date="2018-09" db="EMBL/GenBank/DDBJ databases">
        <authorList>
            <person name="Livingstone P.G."/>
            <person name="Whitworth D.E."/>
        </authorList>
    </citation>
    <scope>NUCLEOTIDE SEQUENCE [LARGE SCALE GENOMIC DNA]</scope>
    <source>
        <strain evidence="3">AB047A</strain>
    </source>
</reference>
<dbReference type="InterPro" id="IPR014807">
    <property type="entry name" value="Coa1"/>
</dbReference>
<evidence type="ECO:0000313" key="2">
    <source>
        <dbReference type="EMBL" id="RKH58771.1"/>
    </source>
</evidence>
<name>A0A3A8PV44_9BACT</name>
<keyword evidence="1" id="KW-0472">Membrane</keyword>
<keyword evidence="3" id="KW-1185">Reference proteome</keyword>
<evidence type="ECO:0000256" key="1">
    <source>
        <dbReference type="SAM" id="Phobius"/>
    </source>
</evidence>
<proteinExistence type="predicted"/>
<feature type="transmembrane region" description="Helical" evidence="1">
    <location>
        <begin position="7"/>
        <end position="27"/>
    </location>
</feature>
<protein>
    <submittedName>
        <fullName evidence="2">Uncharacterized protein</fullName>
    </submittedName>
</protein>
<evidence type="ECO:0000313" key="3">
    <source>
        <dbReference type="Proteomes" id="UP000282656"/>
    </source>
</evidence>
<dbReference type="RefSeq" id="WP_121724169.1">
    <property type="nucleotide sequence ID" value="NZ_RAWM01000183.1"/>
</dbReference>
<sequence length="120" mass="12978">MSPTVKWVLGALVGLPLMCCGCGGLWFRSQFPHSEALARVVNHRQVVQTLGEPVSGGFFFSGKTQSRDDDAVAEMEIPLSGSKQDGVLQVRAVQTSKVWGFSRLRVVAQDGKVINVLAAY</sequence>